<dbReference type="GeneID" id="25916222"/>
<name>A0A0L0F6G3_9EUKA</name>
<dbReference type="RefSeq" id="XP_014145645.1">
    <property type="nucleotide sequence ID" value="XM_014290170.1"/>
</dbReference>
<dbReference type="EMBL" id="KQ248204">
    <property type="protein sequence ID" value="KNC71743.1"/>
    <property type="molecule type" value="Genomic_DNA"/>
</dbReference>
<proteinExistence type="predicted"/>
<organism evidence="1 2">
    <name type="scientific">Sphaeroforma arctica JP610</name>
    <dbReference type="NCBI Taxonomy" id="667725"/>
    <lineage>
        <taxon>Eukaryota</taxon>
        <taxon>Ichthyosporea</taxon>
        <taxon>Ichthyophonida</taxon>
        <taxon>Sphaeroforma</taxon>
    </lineage>
</organism>
<reference evidence="1 2" key="1">
    <citation type="submission" date="2011-02" db="EMBL/GenBank/DDBJ databases">
        <title>The Genome Sequence of Sphaeroforma arctica JP610.</title>
        <authorList>
            <consortium name="The Broad Institute Genome Sequencing Platform"/>
            <person name="Russ C."/>
            <person name="Cuomo C."/>
            <person name="Young S.K."/>
            <person name="Zeng Q."/>
            <person name="Gargeya S."/>
            <person name="Alvarado L."/>
            <person name="Berlin A."/>
            <person name="Chapman S.B."/>
            <person name="Chen Z."/>
            <person name="Freedman E."/>
            <person name="Gellesch M."/>
            <person name="Goldberg J."/>
            <person name="Griggs A."/>
            <person name="Gujja S."/>
            <person name="Heilman E."/>
            <person name="Heiman D."/>
            <person name="Howarth C."/>
            <person name="Mehta T."/>
            <person name="Neiman D."/>
            <person name="Pearson M."/>
            <person name="Roberts A."/>
            <person name="Saif S."/>
            <person name="Shea T."/>
            <person name="Shenoy N."/>
            <person name="Sisk P."/>
            <person name="Stolte C."/>
            <person name="Sykes S."/>
            <person name="White J."/>
            <person name="Yandava C."/>
            <person name="Burger G."/>
            <person name="Gray M.W."/>
            <person name="Holland P.W.H."/>
            <person name="King N."/>
            <person name="Lang F.B.F."/>
            <person name="Roger A.J."/>
            <person name="Ruiz-Trillo I."/>
            <person name="Haas B."/>
            <person name="Nusbaum C."/>
            <person name="Birren B."/>
        </authorList>
    </citation>
    <scope>NUCLEOTIDE SEQUENCE [LARGE SCALE GENOMIC DNA]</scope>
    <source>
        <strain evidence="1 2">JP610</strain>
    </source>
</reference>
<gene>
    <name evidence="1" type="ORF">SARC_15718</name>
</gene>
<evidence type="ECO:0000313" key="1">
    <source>
        <dbReference type="EMBL" id="KNC71743.1"/>
    </source>
</evidence>
<dbReference type="InterPro" id="IPR032675">
    <property type="entry name" value="LRR_dom_sf"/>
</dbReference>
<dbReference type="OrthoDB" id="694479at2759"/>
<sequence length="47" mass="5267">DLSNNKIREVAVNAFIRPGPLEEVYLQNNLITALPAQCFDSPLLKKL</sequence>
<dbReference type="AlphaFoldDB" id="A0A0L0F6G3"/>
<evidence type="ECO:0000313" key="2">
    <source>
        <dbReference type="Proteomes" id="UP000054560"/>
    </source>
</evidence>
<feature type="non-terminal residue" evidence="1">
    <location>
        <position position="1"/>
    </location>
</feature>
<accession>A0A0L0F6G3</accession>
<dbReference type="Gene3D" id="3.80.10.10">
    <property type="entry name" value="Ribonuclease Inhibitor"/>
    <property type="match status" value="1"/>
</dbReference>
<keyword evidence="2" id="KW-1185">Reference proteome</keyword>
<protein>
    <submittedName>
        <fullName evidence="1">Uncharacterized protein</fullName>
    </submittedName>
</protein>
<dbReference type="Proteomes" id="UP000054560">
    <property type="component" value="Unassembled WGS sequence"/>
</dbReference>
<dbReference type="SUPFAM" id="SSF52058">
    <property type="entry name" value="L domain-like"/>
    <property type="match status" value="1"/>
</dbReference>